<feature type="compositionally biased region" description="Low complexity" evidence="1">
    <location>
        <begin position="184"/>
        <end position="203"/>
    </location>
</feature>
<dbReference type="PANTHER" id="PTHR12307">
    <property type="entry name" value="PROTEIN PHOSPHATASE 1 REGULATORY SUBUNIT"/>
    <property type="match status" value="1"/>
</dbReference>
<dbReference type="GeneID" id="30968928"/>
<dbReference type="STRING" id="1344418.A0A1D2VAL9"/>
<protein>
    <submittedName>
        <fullName evidence="3">Carbohydrate-binding module family 21 protein</fullName>
    </submittedName>
</protein>
<gene>
    <name evidence="3" type="ORF">ASCRUDRAFT_9998</name>
</gene>
<dbReference type="Proteomes" id="UP000095038">
    <property type="component" value="Unassembled WGS sequence"/>
</dbReference>
<dbReference type="InParanoid" id="A0A1D2VAL9"/>
<dbReference type="RefSeq" id="XP_020044956.1">
    <property type="nucleotide sequence ID" value="XM_020195292.1"/>
</dbReference>
<keyword evidence="4" id="KW-1185">Reference proteome</keyword>
<feature type="region of interest" description="Disordered" evidence="1">
    <location>
        <begin position="662"/>
        <end position="681"/>
    </location>
</feature>
<dbReference type="GO" id="GO:0005979">
    <property type="term" value="P:regulation of glycogen biosynthetic process"/>
    <property type="evidence" value="ECO:0007669"/>
    <property type="project" value="TreeGrafter"/>
</dbReference>
<reference evidence="4" key="1">
    <citation type="submission" date="2016-05" db="EMBL/GenBank/DDBJ databases">
        <title>Comparative genomics of biotechnologically important yeasts.</title>
        <authorList>
            <consortium name="DOE Joint Genome Institute"/>
            <person name="Riley R."/>
            <person name="Haridas S."/>
            <person name="Wolfe K.H."/>
            <person name="Lopes M.R."/>
            <person name="Hittinger C.T."/>
            <person name="Goker M."/>
            <person name="Salamov A."/>
            <person name="Wisecaver J."/>
            <person name="Long T.M."/>
            <person name="Aerts A.L."/>
            <person name="Barry K."/>
            <person name="Choi C."/>
            <person name="Clum A."/>
            <person name="Coughlan A.Y."/>
            <person name="Deshpande S."/>
            <person name="Douglass A.P."/>
            <person name="Hanson S.J."/>
            <person name="Klenk H.-P."/>
            <person name="Labutti K."/>
            <person name="Lapidus A."/>
            <person name="Lindquist E."/>
            <person name="Lipzen A."/>
            <person name="Meier-Kolthoff J.P."/>
            <person name="Ohm R.A."/>
            <person name="Otillar R.P."/>
            <person name="Pangilinan J."/>
            <person name="Peng Y."/>
            <person name="Rokas A."/>
            <person name="Rosa C.A."/>
            <person name="Scheuner C."/>
            <person name="Sibirny A.A."/>
            <person name="Slot J.C."/>
            <person name="Stielow J.B."/>
            <person name="Sun H."/>
            <person name="Kurtzman C.P."/>
            <person name="Blackwell M."/>
            <person name="Grigoriev I.V."/>
            <person name="Jeffries T.W."/>
        </authorList>
    </citation>
    <scope>NUCLEOTIDE SEQUENCE [LARGE SCALE GENOMIC DNA]</scope>
    <source>
        <strain evidence="4">DSM 1968</strain>
    </source>
</reference>
<organism evidence="3 4">
    <name type="scientific">Ascoidea rubescens DSM 1968</name>
    <dbReference type="NCBI Taxonomy" id="1344418"/>
    <lineage>
        <taxon>Eukaryota</taxon>
        <taxon>Fungi</taxon>
        <taxon>Dikarya</taxon>
        <taxon>Ascomycota</taxon>
        <taxon>Saccharomycotina</taxon>
        <taxon>Saccharomycetes</taxon>
        <taxon>Ascoideaceae</taxon>
        <taxon>Ascoidea</taxon>
    </lineage>
</organism>
<feature type="region of interest" description="Disordered" evidence="1">
    <location>
        <begin position="401"/>
        <end position="426"/>
    </location>
</feature>
<dbReference type="Pfam" id="PF03370">
    <property type="entry name" value="CBM_21"/>
    <property type="match status" value="1"/>
</dbReference>
<proteinExistence type="predicted"/>
<name>A0A1D2VAL9_9ASCO</name>
<feature type="compositionally biased region" description="Low complexity" evidence="1">
    <location>
        <begin position="410"/>
        <end position="423"/>
    </location>
</feature>
<feature type="compositionally biased region" description="Low complexity" evidence="1">
    <location>
        <begin position="662"/>
        <end position="675"/>
    </location>
</feature>
<accession>A0A1D2VAL9</accession>
<dbReference type="PANTHER" id="PTHR12307:SF36">
    <property type="entry name" value="GLYCOGEN-BINDING SUBUNIT 76A"/>
    <property type="match status" value="1"/>
</dbReference>
<dbReference type="InterPro" id="IPR038175">
    <property type="entry name" value="CBM21_dom_sf"/>
</dbReference>
<dbReference type="InterPro" id="IPR050782">
    <property type="entry name" value="PP1_regulatory_subunit_3"/>
</dbReference>
<evidence type="ECO:0000313" key="4">
    <source>
        <dbReference type="Proteomes" id="UP000095038"/>
    </source>
</evidence>
<evidence type="ECO:0000256" key="1">
    <source>
        <dbReference type="SAM" id="MobiDB-lite"/>
    </source>
</evidence>
<dbReference type="GO" id="GO:2001069">
    <property type="term" value="F:glycogen binding"/>
    <property type="evidence" value="ECO:0007669"/>
    <property type="project" value="TreeGrafter"/>
</dbReference>
<dbReference type="Gene3D" id="2.60.40.2440">
    <property type="entry name" value="Carbohydrate binding type-21 domain"/>
    <property type="match status" value="1"/>
</dbReference>
<feature type="region of interest" description="Disordered" evidence="1">
    <location>
        <begin position="242"/>
        <end position="278"/>
    </location>
</feature>
<dbReference type="EMBL" id="KV454490">
    <property type="protein sequence ID" value="ODV58649.1"/>
    <property type="molecule type" value="Genomic_DNA"/>
</dbReference>
<dbReference type="GO" id="GO:0000164">
    <property type="term" value="C:protein phosphatase type 1 complex"/>
    <property type="evidence" value="ECO:0007669"/>
    <property type="project" value="TreeGrafter"/>
</dbReference>
<dbReference type="AlphaFoldDB" id="A0A1D2VAL9"/>
<dbReference type="InterPro" id="IPR005036">
    <property type="entry name" value="CBM21_dom"/>
</dbReference>
<evidence type="ECO:0000259" key="2">
    <source>
        <dbReference type="PROSITE" id="PS51159"/>
    </source>
</evidence>
<dbReference type="OrthoDB" id="1881at2759"/>
<sequence length="826" mass="92507">MSFSSNSLIQNRPQPFLSSTLATSDMFQRSYNFTADTSFCPKPVSTVNTKQNNENIISQDDYDNDDATTIMDPSDLSNCSSPDSLATVNISSNSSSSSLDLDYDQIQFQKTGIYYYQNNQAQIKQNNNQAQAQIQSQNHYTNYIENSKLSNNAFSTLTSITNAFNNNANNNPIKIDQFNQLSHNNNNNNNNSNNNDKNKNNLSLQPLELSSSNSSLNTIILDQNQSITPSIATNFSTETLTESTITSDSNNTIATNTTNTTATTNNDDNSTSLSLTTPTSPIIPIKKLKSSLKLSTLKKDDLKRSNSMPSLSKKSVKFNHKLEDVRFFNKFDKPLSVRDGDSTCSSEDDYPYNLGSHRNSADFDVDIFGYSNALNIFNRNLINDDTDSYIKFRKSNSISSQNSLRKSNSHIHNSFSSLSSPSQQKHHRRAKFDISFYDDYESDDELSAFNYSFPLNNSNAHNIYLNSKQNQKVKSKSKSKSKVGSWKIKSTNFDRLLSTPRLVDTSSDLSSNICLETIFLSSSPDSITPVKYSSPSSSNNALIYLIGLILVKNIAYDKRVTIKLTLNNWSTFKEVEATYLKSVNNQIDKFKFALNLNDLDSMKLGKLNLQMCLNYQVNNSNYWDNNNNSNYELSLSNSKHKARKSSKKEVSEKNLELLNNLLANNNDNNNNNNNNSKKPARCFPEDDVYTFGGCKTPTSSPLNLTSRYTFDFTSQTGLYMENDDSDDINDLTSLSLSQTTAKSSNDPLKLSKSQSFTNDTFSSFNCDSSGFGSSLKDISNDNKSPITSLSKLNDEAPIKKALPIQMNSKLYNDILNSYCFYKGDSK</sequence>
<evidence type="ECO:0000313" key="3">
    <source>
        <dbReference type="EMBL" id="ODV58649.1"/>
    </source>
</evidence>
<dbReference type="PROSITE" id="PS51159">
    <property type="entry name" value="CBM21"/>
    <property type="match status" value="1"/>
</dbReference>
<feature type="region of interest" description="Disordered" evidence="1">
    <location>
        <begin position="179"/>
        <end position="203"/>
    </location>
</feature>
<feature type="domain" description="CBM21" evidence="2">
    <location>
        <begin position="522"/>
        <end position="634"/>
    </location>
</feature>
<dbReference type="GO" id="GO:0008157">
    <property type="term" value="F:protein phosphatase 1 binding"/>
    <property type="evidence" value="ECO:0007669"/>
    <property type="project" value="TreeGrafter"/>
</dbReference>